<dbReference type="InterPro" id="IPR029058">
    <property type="entry name" value="AB_hydrolase_fold"/>
</dbReference>
<dbReference type="InterPro" id="IPR011042">
    <property type="entry name" value="6-blade_b-propeller_TolB-like"/>
</dbReference>
<proteinExistence type="predicted"/>
<dbReference type="PANTHER" id="PTHR43056">
    <property type="entry name" value="PEPTIDASE S9 PROLYL OLIGOPEPTIDASE"/>
    <property type="match status" value="1"/>
</dbReference>
<keyword evidence="2" id="KW-1185">Reference proteome</keyword>
<dbReference type="Gene3D" id="2.120.10.30">
    <property type="entry name" value="TolB, C-terminal domain"/>
    <property type="match status" value="1"/>
</dbReference>
<dbReference type="AlphaFoldDB" id="A0AAV2SU44"/>
<protein>
    <submittedName>
        <fullName evidence="1">Uncharacterized protein</fullName>
    </submittedName>
</protein>
<dbReference type="PANTHER" id="PTHR43056:SF5">
    <property type="entry name" value="PEPTIDASE S9 PROLYL OLIGOPEPTIDASE CATALYTIC DOMAIN-CONTAINING PROTEIN"/>
    <property type="match status" value="1"/>
</dbReference>
<accession>A0AAV2SU44</accession>
<dbReference type="EMBL" id="CAXKWB010123587">
    <property type="protein sequence ID" value="CAL4238283.1"/>
    <property type="molecule type" value="Genomic_DNA"/>
</dbReference>
<dbReference type="Gene3D" id="3.40.50.1820">
    <property type="entry name" value="alpha/beta hydrolase"/>
    <property type="match status" value="1"/>
</dbReference>
<organism evidence="1 2">
    <name type="scientific">Meganyctiphanes norvegica</name>
    <name type="common">Northern krill</name>
    <name type="synonym">Thysanopoda norvegica</name>
    <dbReference type="NCBI Taxonomy" id="48144"/>
    <lineage>
        <taxon>Eukaryota</taxon>
        <taxon>Metazoa</taxon>
        <taxon>Ecdysozoa</taxon>
        <taxon>Arthropoda</taxon>
        <taxon>Crustacea</taxon>
        <taxon>Multicrustacea</taxon>
        <taxon>Malacostraca</taxon>
        <taxon>Eumalacostraca</taxon>
        <taxon>Eucarida</taxon>
        <taxon>Euphausiacea</taxon>
        <taxon>Euphausiidae</taxon>
        <taxon>Meganyctiphanes</taxon>
    </lineage>
</organism>
<name>A0AAV2SU44_MEGNR</name>
<comment type="caution">
    <text evidence="1">The sequence shown here is derived from an EMBL/GenBank/DDBJ whole genome shotgun (WGS) entry which is preliminary data.</text>
</comment>
<reference evidence="1 2" key="1">
    <citation type="submission" date="2024-05" db="EMBL/GenBank/DDBJ databases">
        <authorList>
            <person name="Wallberg A."/>
        </authorList>
    </citation>
    <scope>NUCLEOTIDE SEQUENCE [LARGE SCALE GENOMIC DNA]</scope>
</reference>
<dbReference type="InterPro" id="IPR050585">
    <property type="entry name" value="Xaa-Pro_dipeptidyl-ppase/CocE"/>
</dbReference>
<evidence type="ECO:0000313" key="1">
    <source>
        <dbReference type="EMBL" id="CAL4238283.1"/>
    </source>
</evidence>
<dbReference type="SUPFAM" id="SSF69322">
    <property type="entry name" value="Tricorn protease domain 2"/>
    <property type="match status" value="1"/>
</dbReference>
<feature type="non-terminal residue" evidence="1">
    <location>
        <position position="301"/>
    </location>
</feature>
<feature type="non-terminal residue" evidence="1">
    <location>
        <position position="1"/>
    </location>
</feature>
<sequence length="301" mass="34058">SGDETVVASHADFFASPRVTEDGTRILWLQWNHPQMPWGSTRMFVGNIVNKEGKVAIAKYFQHGSMLAPLFSPNNELFYVHDSTGWWNLYIVNRRGFEINLLPEAQEVGWPQWKFGQQPFALHPMIGVNEAAVISGKELILVDVMRQEGRVLETGYQTYSLGVTYSKDGNKVYVVAGDEFRKSHVIEVNLRTEAVQVVQNIAETPVSTDYISQPRQIQFPTTEGDFVYGYLYLPKNPEYAAPKGTKPPLLVKAHDGPTDASSTELNLEHQFYTSRGWVVLDVDYRGSTGYGTIYRNKLNEM</sequence>
<evidence type="ECO:0000313" key="2">
    <source>
        <dbReference type="Proteomes" id="UP001497623"/>
    </source>
</evidence>
<dbReference type="Proteomes" id="UP001497623">
    <property type="component" value="Unassembled WGS sequence"/>
</dbReference>
<gene>
    <name evidence="1" type="ORF">MNOR_LOCUS40453</name>
</gene>
<dbReference type="SUPFAM" id="SSF53474">
    <property type="entry name" value="alpha/beta-Hydrolases"/>
    <property type="match status" value="1"/>
</dbReference>